<dbReference type="OrthoDB" id="837353at2759"/>
<name>A0A835MT36_9ROSI</name>
<dbReference type="InterPro" id="IPR036322">
    <property type="entry name" value="WD40_repeat_dom_sf"/>
</dbReference>
<keyword evidence="6 23" id="KW-0853">WD repeat</keyword>
<dbReference type="SUPFAM" id="SSF50978">
    <property type="entry name" value="WD40 repeat-like"/>
    <property type="match status" value="1"/>
</dbReference>
<keyword evidence="18 24" id="KW-0961">Cell wall biogenesis/degradation</keyword>
<organism evidence="27 28">
    <name type="scientific">Salix dunnii</name>
    <dbReference type="NCBI Taxonomy" id="1413687"/>
    <lineage>
        <taxon>Eukaryota</taxon>
        <taxon>Viridiplantae</taxon>
        <taxon>Streptophyta</taxon>
        <taxon>Embryophyta</taxon>
        <taxon>Tracheophyta</taxon>
        <taxon>Spermatophyta</taxon>
        <taxon>Magnoliopsida</taxon>
        <taxon>eudicotyledons</taxon>
        <taxon>Gunneridae</taxon>
        <taxon>Pentapetalae</taxon>
        <taxon>rosids</taxon>
        <taxon>fabids</taxon>
        <taxon>Malpighiales</taxon>
        <taxon>Salicaceae</taxon>
        <taxon>Saliceae</taxon>
        <taxon>Salix</taxon>
    </lineage>
</organism>
<protein>
    <recommendedName>
        <fullName evidence="24">Cellulose synthase</fullName>
        <ecNumber evidence="24">2.4.1.12</ecNumber>
    </recommendedName>
</protein>
<feature type="binding site" evidence="22">
    <location>
        <position position="846"/>
    </location>
    <ligand>
        <name>Mn(2+)</name>
        <dbReference type="ChEBI" id="CHEBI:29035"/>
    </ligand>
</feature>
<dbReference type="GO" id="GO:0071555">
    <property type="term" value="P:cell wall organization"/>
    <property type="evidence" value="ECO:0007669"/>
    <property type="project" value="UniProtKB-KW"/>
</dbReference>
<feature type="binding site" evidence="21">
    <location>
        <position position="845"/>
    </location>
    <ligand>
        <name>UDP-alpha-D-glucose</name>
        <dbReference type="ChEBI" id="CHEBI:58885"/>
    </ligand>
</feature>
<evidence type="ECO:0000256" key="14">
    <source>
        <dbReference type="ARBA" id="ARBA00022916"/>
    </source>
</evidence>
<dbReference type="UniPathway" id="UPA00695"/>
<evidence type="ECO:0000256" key="21">
    <source>
        <dbReference type="PIRSR" id="PIRSR605150-2"/>
    </source>
</evidence>
<accession>A0A835MT36</accession>
<feature type="binding site" evidence="21">
    <location>
        <position position="675"/>
    </location>
    <ligand>
        <name>UDP-alpha-D-glucose</name>
        <dbReference type="ChEBI" id="CHEBI:58885"/>
    </ligand>
</feature>
<keyword evidence="13 24" id="KW-0862">Zinc</keyword>
<evidence type="ECO:0000259" key="26">
    <source>
        <dbReference type="Pfam" id="PF14569"/>
    </source>
</evidence>
<feature type="binding site" evidence="22">
    <location>
        <position position="870"/>
    </location>
    <ligand>
        <name>Mn(2+)</name>
        <dbReference type="ChEBI" id="CHEBI:29035"/>
    </ligand>
</feature>
<comment type="cofactor">
    <cofactor evidence="1">
        <name>Mn(2+)</name>
        <dbReference type="ChEBI" id="CHEBI:29035"/>
    </cofactor>
</comment>
<keyword evidence="9 24" id="KW-0812">Transmembrane</keyword>
<evidence type="ECO:0000256" key="2">
    <source>
        <dbReference type="ARBA" id="ARBA00004651"/>
    </source>
</evidence>
<feature type="region of interest" description="Disordered" evidence="25">
    <location>
        <begin position="534"/>
        <end position="563"/>
    </location>
</feature>
<dbReference type="InterPro" id="IPR001680">
    <property type="entry name" value="WD40_rpt"/>
</dbReference>
<comment type="cofactor">
    <cofactor evidence="24">
        <name>Zn(2+)</name>
        <dbReference type="ChEBI" id="CHEBI:29105"/>
    </cofactor>
    <text evidence="24">Binds 2 Zn(2+) ions per subunit.</text>
</comment>
<evidence type="ECO:0000256" key="5">
    <source>
        <dbReference type="ARBA" id="ARBA00022475"/>
    </source>
</evidence>
<keyword evidence="11" id="KW-0677">Repeat</keyword>
<comment type="caution">
    <text evidence="27">The sequence shown here is derived from an EMBL/GenBank/DDBJ whole genome shotgun (WGS) entry which is preliminary data.</text>
</comment>
<keyword evidence="16 24" id="KW-0472">Membrane</keyword>
<evidence type="ECO:0000256" key="23">
    <source>
        <dbReference type="PROSITE-ProRule" id="PRU00221"/>
    </source>
</evidence>
<evidence type="ECO:0000256" key="19">
    <source>
        <dbReference type="ARBA" id="ARBA00048682"/>
    </source>
</evidence>
<gene>
    <name evidence="27" type="ORF">SADUNF_Sadunf11G0045200</name>
</gene>
<dbReference type="Proteomes" id="UP000657918">
    <property type="component" value="Chromosome 11"/>
</dbReference>
<feature type="binding site" evidence="21">
    <location>
        <position position="704"/>
    </location>
    <ligand>
        <name>UDP-alpha-D-glucose</name>
        <dbReference type="ChEBI" id="CHEBI:58885"/>
    </ligand>
</feature>
<evidence type="ECO:0000256" key="25">
    <source>
        <dbReference type="SAM" id="MobiDB-lite"/>
    </source>
</evidence>
<dbReference type="PROSITE" id="PS50082">
    <property type="entry name" value="WD_REPEATS_2"/>
    <property type="match status" value="2"/>
</dbReference>
<evidence type="ECO:0000256" key="11">
    <source>
        <dbReference type="ARBA" id="ARBA00022737"/>
    </source>
</evidence>
<comment type="pathway">
    <text evidence="3 24">Glycan metabolism; plant cellulose biosynthesis.</text>
</comment>
<feature type="transmembrane region" description="Helical" evidence="24">
    <location>
        <begin position="1197"/>
        <end position="1220"/>
    </location>
</feature>
<evidence type="ECO:0000256" key="18">
    <source>
        <dbReference type="ARBA" id="ARBA00023316"/>
    </source>
</evidence>
<proteinExistence type="inferred from homology"/>
<evidence type="ECO:0000256" key="22">
    <source>
        <dbReference type="PIRSR" id="PIRSR605150-3"/>
    </source>
</evidence>
<dbReference type="GO" id="GO:0016760">
    <property type="term" value="F:cellulose synthase (UDP-forming) activity"/>
    <property type="evidence" value="ECO:0007669"/>
    <property type="project" value="UniProtKB-EC"/>
</dbReference>
<dbReference type="InterPro" id="IPR005150">
    <property type="entry name" value="Cellulose_synth"/>
</dbReference>
<dbReference type="Gene3D" id="3.90.550.10">
    <property type="entry name" value="Spore Coat Polysaccharide Biosynthesis Protein SpsA, Chain A"/>
    <property type="match status" value="1"/>
</dbReference>
<feature type="transmembrane region" description="Helical" evidence="24">
    <location>
        <begin position="1316"/>
        <end position="1335"/>
    </location>
</feature>
<evidence type="ECO:0000256" key="1">
    <source>
        <dbReference type="ARBA" id="ARBA00001936"/>
    </source>
</evidence>
<feature type="active site" evidence="20">
    <location>
        <position position="1086"/>
    </location>
</feature>
<dbReference type="SUPFAM" id="SSF53448">
    <property type="entry name" value="Nucleotide-diphospho-sugar transferases"/>
    <property type="match status" value="1"/>
</dbReference>
<evidence type="ECO:0000313" key="28">
    <source>
        <dbReference type="Proteomes" id="UP000657918"/>
    </source>
</evidence>
<dbReference type="GO" id="GO:0008270">
    <property type="term" value="F:zinc ion binding"/>
    <property type="evidence" value="ECO:0007669"/>
    <property type="project" value="UniProtKB-KW"/>
</dbReference>
<feature type="repeat" description="WD" evidence="23">
    <location>
        <begin position="285"/>
        <end position="320"/>
    </location>
</feature>
<evidence type="ECO:0000256" key="17">
    <source>
        <dbReference type="ARBA" id="ARBA00023211"/>
    </source>
</evidence>
<keyword evidence="12 24" id="KW-0863">Zinc-finger</keyword>
<evidence type="ECO:0000256" key="15">
    <source>
        <dbReference type="ARBA" id="ARBA00022989"/>
    </source>
</evidence>
<evidence type="ECO:0000256" key="20">
    <source>
        <dbReference type="PIRSR" id="PIRSR605150-1"/>
    </source>
</evidence>
<dbReference type="PROSITE" id="PS00678">
    <property type="entry name" value="WD_REPEATS_1"/>
    <property type="match status" value="1"/>
</dbReference>
<comment type="catalytic activity">
    <reaction evidence="19 24">
        <text>[(1-&gt;4)-beta-D-glucosyl](n) + UDP-alpha-D-glucose = [(1-&gt;4)-beta-D-glucosyl](n+1) + UDP + H(+)</text>
        <dbReference type="Rhea" id="RHEA:19929"/>
        <dbReference type="Rhea" id="RHEA-COMP:10033"/>
        <dbReference type="Rhea" id="RHEA-COMP:10034"/>
        <dbReference type="ChEBI" id="CHEBI:15378"/>
        <dbReference type="ChEBI" id="CHEBI:18246"/>
        <dbReference type="ChEBI" id="CHEBI:58223"/>
        <dbReference type="ChEBI" id="CHEBI:58885"/>
        <dbReference type="EC" id="2.4.1.12"/>
    </reaction>
</comment>
<evidence type="ECO:0000256" key="13">
    <source>
        <dbReference type="ARBA" id="ARBA00022833"/>
    </source>
</evidence>
<dbReference type="InterPro" id="IPR027934">
    <property type="entry name" value="CES_Znf_RING"/>
</dbReference>
<evidence type="ECO:0000256" key="24">
    <source>
        <dbReference type="RuleBase" id="RU361116"/>
    </source>
</evidence>
<dbReference type="GO" id="GO:0005886">
    <property type="term" value="C:plasma membrane"/>
    <property type="evidence" value="ECO:0007669"/>
    <property type="project" value="UniProtKB-SubCell"/>
</dbReference>
<comment type="subcellular location">
    <subcellularLocation>
        <location evidence="2 24">Cell membrane</location>
        <topology evidence="2 24">Multi-pass membrane protein</topology>
    </subcellularLocation>
</comment>
<comment type="caution">
    <text evidence="24">Lacks conserved residue(s) required for the propagation of feature annotation.</text>
</comment>
<dbReference type="Pfam" id="PF00400">
    <property type="entry name" value="WD40"/>
    <property type="match status" value="3"/>
</dbReference>
<keyword evidence="14 24" id="KW-0135">Cellulose biosynthesis</keyword>
<keyword evidence="8 24" id="KW-0808">Transferase</keyword>
<feature type="transmembrane region" description="Helical" evidence="24">
    <location>
        <begin position="1232"/>
        <end position="1251"/>
    </location>
</feature>
<evidence type="ECO:0000256" key="9">
    <source>
        <dbReference type="ARBA" id="ARBA00022692"/>
    </source>
</evidence>
<keyword evidence="7 24" id="KW-0328">Glycosyltransferase</keyword>
<evidence type="ECO:0000256" key="3">
    <source>
        <dbReference type="ARBA" id="ARBA00004768"/>
    </source>
</evidence>
<sequence>MTEPRRLRGHKATATCCIASRDRSGVVATAGEDGCICLFDMRCKDAQHIAEVAQEPISSLSFNPGNEDIIYVSCGNEVKCFDLHNMASAWTPFKSYTYNKEEINQISCNSKAAFLASTDDGGDVKIIDIRQHCLYKTLRAGHSSICSSVQFIPWRSWEVITGGLDSKLVMWDFSKGRPVKIVDFGLPDTKNSSNGAQCLNPAFVHAIAVPDVDMLDKSDKICVVARGDGVVDVINIESELAVIRSKTSAKARKGSSSTSKDGVPAAGTGILDENARKRLHLDYSVGGHAAAVSCVTFSLFGEKGKLIISGGNDKSVKVWDCSKYDDAVQTGGNSDVLRLNINLSKKVNWLCTTPTDTENLVVCDTTKVEKIVSCLSECCFVSKELLGYPRAAFYSYNQFDQGAGELVISKMMESGAPICHNCGEQVGRDANGGLFVSCHECNYPTCRSCFEYEIKEGRKVCLRCGSPYDENLLDDVEKKGPGNQSTMASHLNNSQDVGIHARHISSVSTVDSEMNDEYGNPIWKNRVESWKDKKNNKKKSHAKAETGPALVPQEQQMEGKPSAEASEPLSIVYPIPRNKLTPYRAVIIMRLVILGLFFHYRITNPVDSAIGLWLTSVICEIWFAFSWVLDQFPKWKPVNRETFIDRLSARYEREGEPSQLAAVDFFVSTVDPLKEPPLITANTVLSILAVDYPVDKVSCYVSDDGAAMLTFESLVETAEFARKWVPFCKKFSIEPRAPEFYFSQKIDYLKDKVQPSFVKERRAMKRDYEEYKVRVNALVAKAQKTPDEGWTMQDGTPWPGNNPRDHPGMIQVFLGNTGARDIEGNELPRLVYVSREKRPGYQHHKKAGAENALVRVSGVLTNAPYILNLDCDHYVNNSKAVREAMCILMDPQVGRDVCYVQFPQRFDGIDKSDRYANRNIVFFDVNMKGLDGIQGPMYVGTGCVFNRQALYGYGPPSMPRLRKGKESSSCFSCCCPSKKKPAQDPAEVYRDAKREDLNAAIFNLTEIDNYDEYERSMLISQLSFEKTFGLSSVFIESTLMENGGVPESVNSSTLIKEAIHVIGCGFEEKTEWGKEIGWIYGSVTEDILSGFKMHCRGWRSIYCMPVRPAFKGSAPINLSDRLHQVLRWALGSVEIFFSRHCPLWYGYGGGRLKWLQRLAYINTIVYPFTSLPLVAYCTIPAVCLLTGKFIIPTLSNLASMLFLGLFISIIVTAVLELRWSGVSIEDLWRNEQFWVIGGVSAHLFAVFQGFLKMLAGIDTNFTVTAKAADDTEFGELYMVKWTTLLIPPTTLLIINIVGVVAGFSDALNKGYEAWGPLFGKVFFALWVILHLYPFLKGLMGRQNRTPTIVVLWSVLLASVFSLVWVKINPFVNKVDNTLAGSKSGDKWGMSHSFDLQLCNTSAAEFHNTI</sequence>
<feature type="binding site" evidence="21">
    <location>
        <position position="668"/>
    </location>
    <ligand>
        <name>UDP-alpha-D-glucose</name>
        <dbReference type="ChEBI" id="CHEBI:58885"/>
    </ligand>
</feature>
<dbReference type="InterPro" id="IPR013083">
    <property type="entry name" value="Znf_RING/FYVE/PHD"/>
</dbReference>
<evidence type="ECO:0000256" key="6">
    <source>
        <dbReference type="ARBA" id="ARBA00022574"/>
    </source>
</evidence>
<evidence type="ECO:0000256" key="8">
    <source>
        <dbReference type="ARBA" id="ARBA00022679"/>
    </source>
</evidence>
<evidence type="ECO:0000256" key="12">
    <source>
        <dbReference type="ARBA" id="ARBA00022771"/>
    </source>
</evidence>
<keyword evidence="10 24" id="KW-0479">Metal-binding</keyword>
<dbReference type="Gene3D" id="2.130.10.10">
    <property type="entry name" value="YVTN repeat-like/Quinoprotein amine dehydrogenase"/>
    <property type="match status" value="2"/>
</dbReference>
<dbReference type="EC" id="2.4.1.12" evidence="24"/>
<evidence type="ECO:0000313" key="27">
    <source>
        <dbReference type="EMBL" id="KAF9672471.1"/>
    </source>
</evidence>
<dbReference type="EMBL" id="JADGMS010000011">
    <property type="protein sequence ID" value="KAF9672471.1"/>
    <property type="molecule type" value="Genomic_DNA"/>
</dbReference>
<dbReference type="InterPro" id="IPR019775">
    <property type="entry name" value="WD40_repeat_CS"/>
</dbReference>
<dbReference type="Pfam" id="PF03552">
    <property type="entry name" value="Cellulose_synt"/>
    <property type="match status" value="1"/>
</dbReference>
<dbReference type="SUPFAM" id="SSF57850">
    <property type="entry name" value="RING/U-box"/>
    <property type="match status" value="1"/>
</dbReference>
<dbReference type="FunFam" id="3.90.550.10:FF:000009">
    <property type="entry name" value="Cellulose synthase"/>
    <property type="match status" value="1"/>
</dbReference>
<evidence type="ECO:0000256" key="7">
    <source>
        <dbReference type="ARBA" id="ARBA00022676"/>
    </source>
</evidence>
<feature type="transmembrane region" description="Helical" evidence="24">
    <location>
        <begin position="1347"/>
        <end position="1367"/>
    </location>
</feature>
<evidence type="ECO:0000256" key="4">
    <source>
        <dbReference type="ARBA" id="ARBA00007548"/>
    </source>
</evidence>
<dbReference type="PANTHER" id="PTHR13301">
    <property type="entry name" value="X-BOX TRANSCRIPTION FACTOR-RELATED"/>
    <property type="match status" value="1"/>
</dbReference>
<feature type="domain" description="Cellulose synthase RING-type zinc finger" evidence="26">
    <location>
        <begin position="415"/>
        <end position="469"/>
    </location>
</feature>
<dbReference type="SMART" id="SM00320">
    <property type="entry name" value="WD40"/>
    <property type="match status" value="5"/>
</dbReference>
<dbReference type="InterPro" id="IPR029044">
    <property type="entry name" value="Nucleotide-diphossugar_trans"/>
</dbReference>
<keyword evidence="28" id="KW-1185">Reference proteome</keyword>
<dbReference type="Pfam" id="PF14569">
    <property type="entry name" value="zf-UDP"/>
    <property type="match status" value="1"/>
</dbReference>
<keyword evidence="15 24" id="KW-1133">Transmembrane helix</keyword>
<dbReference type="InterPro" id="IPR015943">
    <property type="entry name" value="WD40/YVTN_repeat-like_dom_sf"/>
</dbReference>
<feature type="transmembrane region" description="Helical" evidence="24">
    <location>
        <begin position="1164"/>
        <end position="1185"/>
    </location>
</feature>
<feature type="transmembrane region" description="Helical" evidence="24">
    <location>
        <begin position="1284"/>
        <end position="1304"/>
    </location>
</feature>
<feature type="binding site" evidence="21">
    <location>
        <position position="674"/>
    </location>
    <ligand>
        <name>UDP-alpha-D-glucose</name>
        <dbReference type="ChEBI" id="CHEBI:58885"/>
    </ligand>
</feature>
<feature type="active site" evidence="20">
    <location>
        <position position="704"/>
    </location>
</feature>
<evidence type="ECO:0000256" key="16">
    <source>
        <dbReference type="ARBA" id="ARBA00023136"/>
    </source>
</evidence>
<dbReference type="Gene3D" id="3.30.40.10">
    <property type="entry name" value="Zinc/RING finger domain, C3HC4 (zinc finger)"/>
    <property type="match status" value="1"/>
</dbReference>
<evidence type="ECO:0000256" key="10">
    <source>
        <dbReference type="ARBA" id="ARBA00022723"/>
    </source>
</evidence>
<keyword evidence="5 24" id="KW-1003">Cell membrane</keyword>
<feature type="repeat" description="WD" evidence="23">
    <location>
        <begin position="139"/>
        <end position="181"/>
    </location>
</feature>
<reference evidence="27 28" key="1">
    <citation type="submission" date="2020-10" db="EMBL/GenBank/DDBJ databases">
        <title>Plant Genome Project.</title>
        <authorList>
            <person name="Zhang R.-G."/>
        </authorList>
    </citation>
    <scope>NUCLEOTIDE SEQUENCE [LARGE SCALE GENOMIC DNA]</scope>
    <source>
        <strain evidence="27">FAFU-HL-1</strain>
        <tissue evidence="27">Leaf</tissue>
    </source>
</reference>
<comment type="similarity">
    <text evidence="4 24">Belongs to the glycosyltransferase 2 family. Plant cellulose synthase subfamily.</text>
</comment>
<dbReference type="GO" id="GO:0030244">
    <property type="term" value="P:cellulose biosynthetic process"/>
    <property type="evidence" value="ECO:0007669"/>
    <property type="project" value="UniProtKB-KW"/>
</dbReference>
<keyword evidence="17" id="KW-0464">Manganese</keyword>
<dbReference type="PROSITE" id="PS50294">
    <property type="entry name" value="WD_REPEATS_REGION"/>
    <property type="match status" value="1"/>
</dbReference>